<dbReference type="HOGENOM" id="CLU_067755_0_0_5"/>
<feature type="domain" description="Heparan-alpha-glucosaminide N-acetyltransferase catalytic" evidence="3">
    <location>
        <begin position="53"/>
        <end position="275"/>
    </location>
</feature>
<evidence type="ECO:0000256" key="2">
    <source>
        <dbReference type="SAM" id="Phobius"/>
    </source>
</evidence>
<reference evidence="4 5" key="1">
    <citation type="journal article" date="2010" name="J. Bacteriol.">
        <title>Genome sequence of Fulvimarina pelagi HTCC2506T, a Mn(II)-oxidizing alphaproteobacterium possessing an aerobic anoxygenic photosynthetic gene cluster and Xanthorhodopsin.</title>
        <authorList>
            <person name="Kang I."/>
            <person name="Oh H.M."/>
            <person name="Lim S.I."/>
            <person name="Ferriera S."/>
            <person name="Giovannoni S.J."/>
            <person name="Cho J.C."/>
        </authorList>
    </citation>
    <scope>NUCLEOTIDE SEQUENCE [LARGE SCALE GENOMIC DNA]</scope>
    <source>
        <strain evidence="4 5">HTCC2506</strain>
    </source>
</reference>
<dbReference type="STRING" id="217511.GCA_001463845_00405"/>
<evidence type="ECO:0000256" key="1">
    <source>
        <dbReference type="SAM" id="MobiDB-lite"/>
    </source>
</evidence>
<feature type="compositionally biased region" description="Basic and acidic residues" evidence="1">
    <location>
        <begin position="19"/>
        <end position="33"/>
    </location>
</feature>
<feature type="compositionally biased region" description="Polar residues" evidence="1">
    <location>
        <begin position="34"/>
        <end position="43"/>
    </location>
</feature>
<feature type="transmembrane region" description="Helical" evidence="2">
    <location>
        <begin position="95"/>
        <end position="115"/>
    </location>
</feature>
<protein>
    <recommendedName>
        <fullName evidence="3">Heparan-alpha-glucosaminide N-acetyltransferase catalytic domain-containing protein</fullName>
    </recommendedName>
</protein>
<comment type="caution">
    <text evidence="4">The sequence shown here is derived from an EMBL/GenBank/DDBJ whole genome shotgun (WGS) entry which is preliminary data.</text>
</comment>
<sequence>MVFAGASGFLAKKIGKGRIGPEREPGAMTDLKRNSTSNASNIAAESAPAERGRIDTIDVARAIALIAMAIYHFAWDLDNFGYVTRGMATSGGWMVFARCIASSFLFLVGFSLILAHAKGIRWRPFGIRLAQIIASALAITVVTMVVTPDSFVFFGILHHIAFASLAGLLFIRMPWPLTLALGIVVIVLPLFFRSAALDPAYLVWIGLNEKAPFSNDFVPVFPFFGVALLGIAAGRATVDHQLLRFVRSTDTYLGPLRWTAVLGRHSLAFYLLHQPILFGLVFLTTFVAPPDPEASFARDCRQTCLATQDEAFCARYCGCARDALVADDLLAALMAGGLDETQRQSVGQITERCSFESFMGSQEAQ</sequence>
<dbReference type="Proteomes" id="UP000004310">
    <property type="component" value="Unassembled WGS sequence"/>
</dbReference>
<dbReference type="Pfam" id="PF07786">
    <property type="entry name" value="HGSNAT_cat"/>
    <property type="match status" value="1"/>
</dbReference>
<feature type="transmembrane region" description="Helical" evidence="2">
    <location>
        <begin position="267"/>
        <end position="288"/>
    </location>
</feature>
<name>Q0G6B2_9HYPH</name>
<gene>
    <name evidence="4" type="ORF">FP2506_08171</name>
</gene>
<evidence type="ECO:0000259" key="3">
    <source>
        <dbReference type="Pfam" id="PF07786"/>
    </source>
</evidence>
<evidence type="ECO:0000313" key="4">
    <source>
        <dbReference type="EMBL" id="EAU42802.1"/>
    </source>
</evidence>
<feature type="region of interest" description="Disordered" evidence="1">
    <location>
        <begin position="16"/>
        <end position="44"/>
    </location>
</feature>
<feature type="transmembrane region" description="Helical" evidence="2">
    <location>
        <begin position="59"/>
        <end position="75"/>
    </location>
</feature>
<organism evidence="4 5">
    <name type="scientific">Fulvimarina pelagi HTCC2506</name>
    <dbReference type="NCBI Taxonomy" id="314231"/>
    <lineage>
        <taxon>Bacteria</taxon>
        <taxon>Pseudomonadati</taxon>
        <taxon>Pseudomonadota</taxon>
        <taxon>Alphaproteobacteria</taxon>
        <taxon>Hyphomicrobiales</taxon>
        <taxon>Aurantimonadaceae</taxon>
        <taxon>Fulvimarina</taxon>
    </lineage>
</organism>
<dbReference type="InterPro" id="IPR012429">
    <property type="entry name" value="HGSNAT_cat"/>
</dbReference>
<accession>Q0G6B2</accession>
<dbReference type="EMBL" id="AATP01000001">
    <property type="protein sequence ID" value="EAU42802.1"/>
    <property type="molecule type" value="Genomic_DNA"/>
</dbReference>
<dbReference type="eggNOG" id="COG3503">
    <property type="taxonomic scope" value="Bacteria"/>
</dbReference>
<evidence type="ECO:0000313" key="5">
    <source>
        <dbReference type="Proteomes" id="UP000004310"/>
    </source>
</evidence>
<proteinExistence type="predicted"/>
<feature type="transmembrane region" description="Helical" evidence="2">
    <location>
        <begin position="178"/>
        <end position="197"/>
    </location>
</feature>
<feature type="transmembrane region" description="Helical" evidence="2">
    <location>
        <begin position="152"/>
        <end position="171"/>
    </location>
</feature>
<feature type="transmembrane region" description="Helical" evidence="2">
    <location>
        <begin position="127"/>
        <end position="146"/>
    </location>
</feature>
<keyword evidence="2" id="KW-0812">Transmembrane</keyword>
<keyword evidence="2" id="KW-0472">Membrane</keyword>
<dbReference type="AlphaFoldDB" id="Q0G6B2"/>
<keyword evidence="2" id="KW-1133">Transmembrane helix</keyword>
<keyword evidence="5" id="KW-1185">Reference proteome</keyword>
<feature type="transmembrane region" description="Helical" evidence="2">
    <location>
        <begin position="217"/>
        <end position="238"/>
    </location>
</feature>